<dbReference type="InterPro" id="IPR036249">
    <property type="entry name" value="Thioredoxin-like_sf"/>
</dbReference>
<keyword evidence="5" id="KW-1015">Disulfide bond</keyword>
<comment type="subcellular location">
    <subcellularLocation>
        <location evidence="1">Cytoplasm</location>
    </subcellularLocation>
</comment>
<evidence type="ECO:0000259" key="9">
    <source>
        <dbReference type="PROSITE" id="PS51352"/>
    </source>
</evidence>
<dbReference type="RefSeq" id="WP_187468395.1">
    <property type="nucleotide sequence ID" value="NZ_JACSIT010000152.1"/>
</dbReference>
<proteinExistence type="predicted"/>
<sequence>MFALFRKCFVVFSLFFLAGSLSAQGIEFFKGTWSEALAKAAAEDKLIFVDAYASWCGPCKQMAANVFPQAAVGEYFNANFINVKFDMEKEESAEFRQKHRVRAYPTLFFIDGKNEVVHQLVGGQRVEGLIAAGGVAMGKMDDLDAYAAQWEAGPRDAKLALKYIRALVRSKESHLKVTNDYLREQQDLTSDEHLNILLVAATEADSRIFDLLVEKEDAIIARFGEEAYRNQVERAVLATKAKALEYKDANLMKTAVEKMALVDAAASKQLALAGAFALAAKGSDLKTFYKAAKKYLDKGVLGENARLEEIFQTTSSSGFIHDAKVLDLAIEAGAQAAANDAATGYRQYYRLAEFLLKQGKADQALSYAKQALSTLPPDLGNYERAIQGLIQRIEESR</sequence>
<keyword evidence="11" id="KW-1185">Reference proteome</keyword>
<dbReference type="InterPro" id="IPR050620">
    <property type="entry name" value="Thioredoxin_H-type-like"/>
</dbReference>
<organism evidence="10 11">
    <name type="scientific">Neolewinella lacunae</name>
    <dbReference type="NCBI Taxonomy" id="1517758"/>
    <lineage>
        <taxon>Bacteria</taxon>
        <taxon>Pseudomonadati</taxon>
        <taxon>Bacteroidota</taxon>
        <taxon>Saprospiria</taxon>
        <taxon>Saprospirales</taxon>
        <taxon>Lewinellaceae</taxon>
        <taxon>Neolewinella</taxon>
    </lineage>
</organism>
<keyword evidence="7" id="KW-0802">TPR repeat</keyword>
<evidence type="ECO:0000313" key="10">
    <source>
        <dbReference type="EMBL" id="MBC6996386.1"/>
    </source>
</evidence>
<feature type="repeat" description="TPR" evidence="7">
    <location>
        <begin position="345"/>
        <end position="378"/>
    </location>
</feature>
<name>A0A923TAC5_9BACT</name>
<feature type="chain" id="PRO_5037641408" evidence="8">
    <location>
        <begin position="24"/>
        <end position="397"/>
    </location>
</feature>
<feature type="domain" description="Thioredoxin" evidence="9">
    <location>
        <begin position="3"/>
        <end position="138"/>
    </location>
</feature>
<keyword evidence="2" id="KW-0813">Transport</keyword>
<dbReference type="PROSITE" id="PS50005">
    <property type="entry name" value="TPR"/>
    <property type="match status" value="1"/>
</dbReference>
<reference evidence="10" key="1">
    <citation type="submission" date="2020-08" db="EMBL/GenBank/DDBJ databases">
        <title>Lewinella bacteria from marine environments.</title>
        <authorList>
            <person name="Zhong Y."/>
        </authorList>
    </citation>
    <scope>NUCLEOTIDE SEQUENCE</scope>
    <source>
        <strain evidence="10">KCTC 42187</strain>
    </source>
</reference>
<evidence type="ECO:0000256" key="3">
    <source>
        <dbReference type="ARBA" id="ARBA00022490"/>
    </source>
</evidence>
<dbReference type="PANTHER" id="PTHR10438:SF453">
    <property type="entry name" value="THIOREDOXIN H4-RELATED"/>
    <property type="match status" value="1"/>
</dbReference>
<dbReference type="InterPro" id="IPR019734">
    <property type="entry name" value="TPR_rpt"/>
</dbReference>
<dbReference type="SUPFAM" id="SSF52833">
    <property type="entry name" value="Thioredoxin-like"/>
    <property type="match status" value="1"/>
</dbReference>
<dbReference type="Gene3D" id="3.40.30.10">
    <property type="entry name" value="Glutaredoxin"/>
    <property type="match status" value="1"/>
</dbReference>
<evidence type="ECO:0000256" key="8">
    <source>
        <dbReference type="SAM" id="SignalP"/>
    </source>
</evidence>
<comment type="caution">
    <text evidence="10">The sequence shown here is derived from an EMBL/GenBank/DDBJ whole genome shotgun (WGS) entry which is preliminary data.</text>
</comment>
<evidence type="ECO:0000256" key="4">
    <source>
        <dbReference type="ARBA" id="ARBA00022982"/>
    </source>
</evidence>
<dbReference type="EMBL" id="JACSIT010000152">
    <property type="protein sequence ID" value="MBC6996386.1"/>
    <property type="molecule type" value="Genomic_DNA"/>
</dbReference>
<keyword evidence="6" id="KW-0676">Redox-active center</keyword>
<evidence type="ECO:0000256" key="6">
    <source>
        <dbReference type="ARBA" id="ARBA00023284"/>
    </source>
</evidence>
<dbReference type="PANTHER" id="PTHR10438">
    <property type="entry name" value="THIOREDOXIN"/>
    <property type="match status" value="1"/>
</dbReference>
<evidence type="ECO:0000256" key="5">
    <source>
        <dbReference type="ARBA" id="ARBA00023157"/>
    </source>
</evidence>
<dbReference type="Proteomes" id="UP000650081">
    <property type="component" value="Unassembled WGS sequence"/>
</dbReference>
<evidence type="ECO:0000256" key="7">
    <source>
        <dbReference type="PROSITE-ProRule" id="PRU00339"/>
    </source>
</evidence>
<keyword evidence="8" id="KW-0732">Signal</keyword>
<feature type="signal peptide" evidence="8">
    <location>
        <begin position="1"/>
        <end position="23"/>
    </location>
</feature>
<protein>
    <submittedName>
        <fullName evidence="10">Thioredoxin family protein</fullName>
    </submittedName>
</protein>
<keyword evidence="3" id="KW-0963">Cytoplasm</keyword>
<dbReference type="Pfam" id="PF00085">
    <property type="entry name" value="Thioredoxin"/>
    <property type="match status" value="1"/>
</dbReference>
<keyword evidence="4" id="KW-0249">Electron transport</keyword>
<accession>A0A923TAC5</accession>
<evidence type="ECO:0000256" key="1">
    <source>
        <dbReference type="ARBA" id="ARBA00004496"/>
    </source>
</evidence>
<dbReference type="GO" id="GO:0005737">
    <property type="term" value="C:cytoplasm"/>
    <property type="evidence" value="ECO:0007669"/>
    <property type="project" value="UniProtKB-SubCell"/>
</dbReference>
<dbReference type="InterPro" id="IPR013766">
    <property type="entry name" value="Thioredoxin_domain"/>
</dbReference>
<dbReference type="AlphaFoldDB" id="A0A923TAC5"/>
<evidence type="ECO:0000313" key="11">
    <source>
        <dbReference type="Proteomes" id="UP000650081"/>
    </source>
</evidence>
<dbReference type="PROSITE" id="PS51352">
    <property type="entry name" value="THIOREDOXIN_2"/>
    <property type="match status" value="1"/>
</dbReference>
<gene>
    <name evidence="10" type="ORF">H9S92_19600</name>
</gene>
<evidence type="ECO:0000256" key="2">
    <source>
        <dbReference type="ARBA" id="ARBA00022448"/>
    </source>
</evidence>